<keyword evidence="2" id="KW-1185">Reference proteome</keyword>
<dbReference type="Pfam" id="PF13189">
    <property type="entry name" value="Cytidylate_kin2"/>
    <property type="match status" value="1"/>
</dbReference>
<proteinExistence type="predicted"/>
<evidence type="ECO:0000313" key="2">
    <source>
        <dbReference type="Proteomes" id="UP000614200"/>
    </source>
</evidence>
<accession>A0ABR9ZZF1</accession>
<protein>
    <submittedName>
        <fullName evidence="1">Cytidylate kinase-like family protein</fullName>
    </submittedName>
</protein>
<dbReference type="RefSeq" id="WP_194703777.1">
    <property type="nucleotide sequence ID" value="NZ_JADKNH010000017.1"/>
</dbReference>
<dbReference type="EMBL" id="JADKNH010000017">
    <property type="protein sequence ID" value="MBF4695538.1"/>
    <property type="molecule type" value="Genomic_DNA"/>
</dbReference>
<evidence type="ECO:0000313" key="1">
    <source>
        <dbReference type="EMBL" id="MBF4695538.1"/>
    </source>
</evidence>
<comment type="caution">
    <text evidence="1">The sequence shown here is derived from an EMBL/GenBank/DDBJ whole genome shotgun (WGS) entry which is preliminary data.</text>
</comment>
<dbReference type="Proteomes" id="UP000614200">
    <property type="component" value="Unassembled WGS sequence"/>
</dbReference>
<sequence length="206" mass="23575">MKIITISREFGSGGRELGKRLSDIMNFDYYDSEIITAVAKNSECDANYIEEKLNHHSLQNFPISFRNTIASTAYMQSSKVPFLLEQRKVIEGIALLGKDCIIVGRNADVILGQYKPFNIFVCATMEAKIKRCFERASENEQLTEKELIQEMKVIDKIRSQTRDILSSATWGRRDAYHLTINTSDWSIKDLTPAVADFATFWFGKRI</sequence>
<organism evidence="1 2">
    <name type="scientific">Fusibacter ferrireducens</name>
    <dbReference type="NCBI Taxonomy" id="2785058"/>
    <lineage>
        <taxon>Bacteria</taxon>
        <taxon>Bacillati</taxon>
        <taxon>Bacillota</taxon>
        <taxon>Clostridia</taxon>
        <taxon>Eubacteriales</taxon>
        <taxon>Eubacteriales Family XII. Incertae Sedis</taxon>
        <taxon>Fusibacter</taxon>
    </lineage>
</organism>
<dbReference type="InterPro" id="IPR027417">
    <property type="entry name" value="P-loop_NTPase"/>
</dbReference>
<gene>
    <name evidence="1" type="ORF">ISU02_20790</name>
</gene>
<dbReference type="Gene3D" id="3.40.50.300">
    <property type="entry name" value="P-loop containing nucleotide triphosphate hydrolases"/>
    <property type="match status" value="1"/>
</dbReference>
<dbReference type="SUPFAM" id="SSF52540">
    <property type="entry name" value="P-loop containing nucleoside triphosphate hydrolases"/>
    <property type="match status" value="1"/>
</dbReference>
<name>A0ABR9ZZF1_9FIRM</name>
<reference evidence="1 2" key="1">
    <citation type="submission" date="2020-11" db="EMBL/GenBank/DDBJ databases">
        <title>Fusibacter basophilias sp. nov.</title>
        <authorList>
            <person name="Qiu D."/>
        </authorList>
    </citation>
    <scope>NUCLEOTIDE SEQUENCE [LARGE SCALE GENOMIC DNA]</scope>
    <source>
        <strain evidence="1 2">Q10-2</strain>
    </source>
</reference>